<evidence type="ECO:0000313" key="2">
    <source>
        <dbReference type="EMBL" id="GAL29182.1"/>
    </source>
</evidence>
<reference evidence="3" key="2">
    <citation type="submission" date="2014-09" db="EMBL/GenBank/DDBJ databases">
        <authorList>
            <consortium name="NBRP consortium"/>
            <person name="Sawabe T."/>
            <person name="Meirelles P."/>
            <person name="Nakanishi M."/>
            <person name="Sayaka M."/>
            <person name="Hattori M."/>
            <person name="Ohkuma M."/>
        </authorList>
    </citation>
    <scope>NUCLEOTIDE SEQUENCE [LARGE SCALE GENOMIC DNA]</scope>
    <source>
        <strain evidence="3">JCM 19239</strain>
    </source>
</reference>
<feature type="transmembrane region" description="Helical" evidence="1">
    <location>
        <begin position="20"/>
        <end position="39"/>
    </location>
</feature>
<evidence type="ECO:0000313" key="3">
    <source>
        <dbReference type="Proteomes" id="UP000029223"/>
    </source>
</evidence>
<keyword evidence="3" id="KW-1185">Reference proteome</keyword>
<gene>
    <name evidence="2" type="ORF">JCM19239_2773</name>
</gene>
<accession>A0ABQ0JKA8</accession>
<keyword evidence="1" id="KW-0812">Transmembrane</keyword>
<dbReference type="EMBL" id="BBMS01000058">
    <property type="protein sequence ID" value="GAL29182.1"/>
    <property type="molecule type" value="Genomic_DNA"/>
</dbReference>
<reference evidence="3" key="1">
    <citation type="submission" date="2014-09" db="EMBL/GenBank/DDBJ databases">
        <title>Vibrio variabilis JCM 19239. (C206) whole genome shotgun sequence.</title>
        <authorList>
            <person name="Sawabe T."/>
            <person name="Meirelles P."/>
            <person name="Nakanishi M."/>
            <person name="Sayaka M."/>
            <person name="Hattori M."/>
            <person name="Ohkuma M."/>
        </authorList>
    </citation>
    <scope>NUCLEOTIDE SEQUENCE [LARGE SCALE GENOMIC DNA]</scope>
    <source>
        <strain evidence="3">JCM 19239</strain>
    </source>
</reference>
<comment type="caution">
    <text evidence="2">The sequence shown here is derived from an EMBL/GenBank/DDBJ whole genome shotgun (WGS) entry which is preliminary data.</text>
</comment>
<keyword evidence="1" id="KW-0472">Membrane</keyword>
<keyword evidence="1" id="KW-1133">Transmembrane helix</keyword>
<evidence type="ECO:0000256" key="1">
    <source>
        <dbReference type="SAM" id="Phobius"/>
    </source>
</evidence>
<protein>
    <submittedName>
        <fullName evidence="2">Flp pilus assembly protein TadB</fullName>
    </submittedName>
</protein>
<dbReference type="Proteomes" id="UP000029223">
    <property type="component" value="Unassembled WGS sequence"/>
</dbReference>
<sequence>MVATLALAWYLGFKVLTNHSVEVMIISYLVFLFMGYQWMLGRRRKIFQQTFPDALNILMSAVTAGESLMQAISFVGRNLDNEIGREFKNMGDRLKLGEDLMSYSDEQLNDSPILSLYSSL</sequence>
<proteinExistence type="predicted"/>
<organism evidence="2 3">
    <name type="scientific">Vibrio variabilis</name>
    <dbReference type="NCBI Taxonomy" id="990271"/>
    <lineage>
        <taxon>Bacteria</taxon>
        <taxon>Pseudomonadati</taxon>
        <taxon>Pseudomonadota</taxon>
        <taxon>Gammaproteobacteria</taxon>
        <taxon>Vibrionales</taxon>
        <taxon>Vibrionaceae</taxon>
        <taxon>Vibrio</taxon>
    </lineage>
</organism>
<name>A0ABQ0JKA8_9VIBR</name>